<dbReference type="SMART" id="SM00382">
    <property type="entry name" value="AAA"/>
    <property type="match status" value="1"/>
</dbReference>
<dbReference type="EMBL" id="QJTE01000002">
    <property type="protein sequence ID" value="PYE84404.1"/>
    <property type="molecule type" value="Genomic_DNA"/>
</dbReference>
<keyword evidence="5" id="KW-1185">Reference proteome</keyword>
<dbReference type="SUPFAM" id="SSF52540">
    <property type="entry name" value="P-loop containing nucleoside triphosphate hydrolases"/>
    <property type="match status" value="1"/>
</dbReference>
<evidence type="ECO:0000313" key="5">
    <source>
        <dbReference type="Proteomes" id="UP000248311"/>
    </source>
</evidence>
<name>A0A318T2G1_9RHOB</name>
<dbReference type="InterPro" id="IPR017871">
    <property type="entry name" value="ABC_transporter-like_CS"/>
</dbReference>
<reference evidence="4 5" key="1">
    <citation type="submission" date="2018-06" db="EMBL/GenBank/DDBJ databases">
        <title>Genomic Encyclopedia of Type Strains, Phase III (KMG-III): the genomes of soil and plant-associated and newly described type strains.</title>
        <authorList>
            <person name="Whitman W."/>
        </authorList>
    </citation>
    <scope>NUCLEOTIDE SEQUENCE [LARGE SCALE GENOMIC DNA]</scope>
    <source>
        <strain evidence="4 5">CECT 9025</strain>
    </source>
</reference>
<dbReference type="PANTHER" id="PTHR24220">
    <property type="entry name" value="IMPORT ATP-BINDING PROTEIN"/>
    <property type="match status" value="1"/>
</dbReference>
<dbReference type="Pfam" id="PF00005">
    <property type="entry name" value="ABC_tran"/>
    <property type="match status" value="1"/>
</dbReference>
<evidence type="ECO:0000259" key="3">
    <source>
        <dbReference type="PROSITE" id="PS50893"/>
    </source>
</evidence>
<organism evidence="4 5">
    <name type="scientific">Pseudoroseicyclus aestuarii</name>
    <dbReference type="NCBI Taxonomy" id="1795041"/>
    <lineage>
        <taxon>Bacteria</taxon>
        <taxon>Pseudomonadati</taxon>
        <taxon>Pseudomonadota</taxon>
        <taxon>Alphaproteobacteria</taxon>
        <taxon>Rhodobacterales</taxon>
        <taxon>Paracoccaceae</taxon>
        <taxon>Pseudoroseicyclus</taxon>
    </lineage>
</organism>
<comment type="caution">
    <text evidence="4">The sequence shown here is derived from an EMBL/GenBank/DDBJ whole genome shotgun (WGS) entry which is preliminary data.</text>
</comment>
<sequence length="238" mass="25410">MAEALALTDVAFRWPGRAGFGLSVPGWRVAAGARLLLLGESGSGKSTLLSLICGINRPDRGRVEVDGTDLGALGSTRRDRVRAERIGVVFQQFNLLPYASPTDNICLPLRFAPERRQRAEAAGRGGARAEARRLMTALKLPEEAIDAPRAGLLSVGQQQRIAVARALIGAPPLLIADEPTSALDAGSQDAFLDLLFTQCEAAGTTLIMVSHDDRLAPRFDDAIRLEDIATIQRTGFAA</sequence>
<dbReference type="PROSITE" id="PS50893">
    <property type="entry name" value="ABC_TRANSPORTER_2"/>
    <property type="match status" value="1"/>
</dbReference>
<dbReference type="GO" id="GO:0005524">
    <property type="term" value="F:ATP binding"/>
    <property type="evidence" value="ECO:0007669"/>
    <property type="project" value="UniProtKB-KW"/>
</dbReference>
<keyword evidence="2 4" id="KW-0067">ATP-binding</keyword>
<dbReference type="PANTHER" id="PTHR24220:SF611">
    <property type="entry name" value="ATP-BINDING COMPONENT OF ABC TRANSPORTER-RELATED"/>
    <property type="match status" value="1"/>
</dbReference>
<dbReference type="InterPro" id="IPR003593">
    <property type="entry name" value="AAA+_ATPase"/>
</dbReference>
<protein>
    <submittedName>
        <fullName evidence="4">Putative ABC transport system ATP-binding protein</fullName>
    </submittedName>
</protein>
<dbReference type="PROSITE" id="PS00675">
    <property type="entry name" value="SIGMA54_INTERACT_1"/>
    <property type="match status" value="1"/>
</dbReference>
<dbReference type="InterPro" id="IPR027417">
    <property type="entry name" value="P-loop_NTPase"/>
</dbReference>
<dbReference type="InterPro" id="IPR015854">
    <property type="entry name" value="ABC_transpr_LolD-like"/>
</dbReference>
<dbReference type="RefSeq" id="WP_110813505.1">
    <property type="nucleotide sequence ID" value="NZ_QJTE01000002.1"/>
</dbReference>
<evidence type="ECO:0000256" key="1">
    <source>
        <dbReference type="ARBA" id="ARBA00022741"/>
    </source>
</evidence>
<dbReference type="GO" id="GO:0022857">
    <property type="term" value="F:transmembrane transporter activity"/>
    <property type="evidence" value="ECO:0007669"/>
    <property type="project" value="TreeGrafter"/>
</dbReference>
<evidence type="ECO:0000313" key="4">
    <source>
        <dbReference type="EMBL" id="PYE84404.1"/>
    </source>
</evidence>
<evidence type="ECO:0000256" key="2">
    <source>
        <dbReference type="ARBA" id="ARBA00022840"/>
    </source>
</evidence>
<dbReference type="AlphaFoldDB" id="A0A318T2G1"/>
<feature type="domain" description="ABC transporter" evidence="3">
    <location>
        <begin position="5"/>
        <end position="237"/>
    </location>
</feature>
<dbReference type="Proteomes" id="UP000248311">
    <property type="component" value="Unassembled WGS sequence"/>
</dbReference>
<keyword evidence="1" id="KW-0547">Nucleotide-binding</keyword>
<dbReference type="GO" id="GO:0005886">
    <property type="term" value="C:plasma membrane"/>
    <property type="evidence" value="ECO:0007669"/>
    <property type="project" value="TreeGrafter"/>
</dbReference>
<dbReference type="OrthoDB" id="9787227at2"/>
<gene>
    <name evidence="4" type="ORF">DFP88_102203</name>
</gene>
<proteinExistence type="predicted"/>
<dbReference type="GO" id="GO:0016887">
    <property type="term" value="F:ATP hydrolysis activity"/>
    <property type="evidence" value="ECO:0007669"/>
    <property type="project" value="InterPro"/>
</dbReference>
<accession>A0A318T2G1</accession>
<dbReference type="Gene3D" id="3.40.50.300">
    <property type="entry name" value="P-loop containing nucleotide triphosphate hydrolases"/>
    <property type="match status" value="1"/>
</dbReference>
<dbReference type="PROSITE" id="PS00211">
    <property type="entry name" value="ABC_TRANSPORTER_1"/>
    <property type="match status" value="1"/>
</dbReference>
<dbReference type="InterPro" id="IPR003439">
    <property type="entry name" value="ABC_transporter-like_ATP-bd"/>
</dbReference>
<dbReference type="InterPro" id="IPR025662">
    <property type="entry name" value="Sigma_54_int_dom_ATP-bd_1"/>
</dbReference>